<dbReference type="EMBL" id="JARKIE010000129">
    <property type="protein sequence ID" value="KAJ7679649.1"/>
    <property type="molecule type" value="Genomic_DNA"/>
</dbReference>
<sequence>MHATSATIPTVQHVAETPIAVANTHGNKETTPVNHNGPQCAQCGWRGGSHASNCPFNSANCK</sequence>
<proteinExistence type="predicted"/>
<organism evidence="1 2">
    <name type="scientific">Mycena rosella</name>
    <name type="common">Pink bonnet</name>
    <name type="synonym">Agaricus rosellus</name>
    <dbReference type="NCBI Taxonomy" id="1033263"/>
    <lineage>
        <taxon>Eukaryota</taxon>
        <taxon>Fungi</taxon>
        <taxon>Dikarya</taxon>
        <taxon>Basidiomycota</taxon>
        <taxon>Agaricomycotina</taxon>
        <taxon>Agaricomycetes</taxon>
        <taxon>Agaricomycetidae</taxon>
        <taxon>Agaricales</taxon>
        <taxon>Marasmiineae</taxon>
        <taxon>Mycenaceae</taxon>
        <taxon>Mycena</taxon>
    </lineage>
</organism>
<keyword evidence="2" id="KW-1185">Reference proteome</keyword>
<reference evidence="1" key="1">
    <citation type="submission" date="2023-03" db="EMBL/GenBank/DDBJ databases">
        <title>Massive genome expansion in bonnet fungi (Mycena s.s.) driven by repeated elements and novel gene families across ecological guilds.</title>
        <authorList>
            <consortium name="Lawrence Berkeley National Laboratory"/>
            <person name="Harder C.B."/>
            <person name="Miyauchi S."/>
            <person name="Viragh M."/>
            <person name="Kuo A."/>
            <person name="Thoen E."/>
            <person name="Andreopoulos B."/>
            <person name="Lu D."/>
            <person name="Skrede I."/>
            <person name="Drula E."/>
            <person name="Henrissat B."/>
            <person name="Morin E."/>
            <person name="Kohler A."/>
            <person name="Barry K."/>
            <person name="LaButti K."/>
            <person name="Morin E."/>
            <person name="Salamov A."/>
            <person name="Lipzen A."/>
            <person name="Mereny Z."/>
            <person name="Hegedus B."/>
            <person name="Baldrian P."/>
            <person name="Stursova M."/>
            <person name="Weitz H."/>
            <person name="Taylor A."/>
            <person name="Grigoriev I.V."/>
            <person name="Nagy L.G."/>
            <person name="Martin F."/>
            <person name="Kauserud H."/>
        </authorList>
    </citation>
    <scope>NUCLEOTIDE SEQUENCE</scope>
    <source>
        <strain evidence="1">CBHHK067</strain>
    </source>
</reference>
<gene>
    <name evidence="1" type="ORF">B0H17DRAFT_1077671</name>
</gene>
<evidence type="ECO:0000313" key="2">
    <source>
        <dbReference type="Proteomes" id="UP001221757"/>
    </source>
</evidence>
<name>A0AAD7D597_MYCRO</name>
<accession>A0AAD7D597</accession>
<dbReference type="AlphaFoldDB" id="A0AAD7D597"/>
<comment type="caution">
    <text evidence="1">The sequence shown here is derived from an EMBL/GenBank/DDBJ whole genome shotgun (WGS) entry which is preliminary data.</text>
</comment>
<protein>
    <submittedName>
        <fullName evidence="1">Uncharacterized protein</fullName>
    </submittedName>
</protein>
<dbReference type="Proteomes" id="UP001221757">
    <property type="component" value="Unassembled WGS sequence"/>
</dbReference>
<evidence type="ECO:0000313" key="1">
    <source>
        <dbReference type="EMBL" id="KAJ7679649.1"/>
    </source>
</evidence>